<organism evidence="2">
    <name type="scientific">Halobacterium sp. NMX12-1</name>
    <dbReference type="NCBI Taxonomy" id="3166650"/>
    <lineage>
        <taxon>Archaea</taxon>
        <taxon>Methanobacteriati</taxon>
        <taxon>Methanobacteriota</taxon>
        <taxon>Stenosarchaea group</taxon>
        <taxon>Halobacteria</taxon>
        <taxon>Halobacteriales</taxon>
        <taxon>Halobacteriaceae</taxon>
        <taxon>Halobacterium</taxon>
    </lineage>
</organism>
<feature type="transmembrane region" description="Helical" evidence="1">
    <location>
        <begin position="101"/>
        <end position="121"/>
    </location>
</feature>
<dbReference type="KEGG" id="hanx:ABSL23_05505"/>
<protein>
    <submittedName>
        <fullName evidence="2">Uncharacterized protein</fullName>
    </submittedName>
</protein>
<evidence type="ECO:0000256" key="1">
    <source>
        <dbReference type="SAM" id="Phobius"/>
    </source>
</evidence>
<dbReference type="EMBL" id="CP159204">
    <property type="protein sequence ID" value="XCF17468.1"/>
    <property type="molecule type" value="Genomic_DNA"/>
</dbReference>
<sequence>MVIWAGGTNGPTMNARALLLGRDRAASLDRLRSAAVAAAALAAATWLWWTATSAASGVLAANTPATMATVLELQFLWAYGVLGAALAATALVAYERGGLAVAVGVGALAVAGYSLGATLAGVPHGSVRVSVEYGLWLGALGFLAGRAAAAATGRSARAIAVARSRAAVALAAGFVAAAVACIAFVWGVRGAVL</sequence>
<proteinExistence type="predicted"/>
<feature type="transmembrane region" description="Helical" evidence="1">
    <location>
        <begin position="76"/>
        <end position="94"/>
    </location>
</feature>
<reference evidence="2" key="1">
    <citation type="submission" date="2024-06" db="EMBL/GenBank/DDBJ databases">
        <title>Genome Sequence of an extremely halophilic archaeon isolated from Permian era halite, Salado Formation, Carlsbad, New Mexico: Halobacterium sp. strain NMX12-1.</title>
        <authorList>
            <person name="Sotoa L."/>
            <person name="DasSarma P."/>
            <person name="Anton B.P."/>
            <person name="Vincze T."/>
            <person name="Verma I."/>
            <person name="Eralp B."/>
            <person name="Powers D.W."/>
            <person name="Dozier B.L."/>
            <person name="Roberts R.J."/>
            <person name="DasSarma S."/>
        </authorList>
    </citation>
    <scope>NUCLEOTIDE SEQUENCE</scope>
    <source>
        <strain evidence="2">NMX12-1</strain>
    </source>
</reference>
<keyword evidence="1" id="KW-1133">Transmembrane helix</keyword>
<evidence type="ECO:0000313" key="2">
    <source>
        <dbReference type="EMBL" id="XCF17468.1"/>
    </source>
</evidence>
<gene>
    <name evidence="2" type="ORF">ABSL23_05505</name>
</gene>
<name>A0AAU8CEX4_9EURY</name>
<feature type="transmembrane region" description="Helical" evidence="1">
    <location>
        <begin position="133"/>
        <end position="154"/>
    </location>
</feature>
<keyword evidence="1" id="KW-0812">Transmembrane</keyword>
<keyword evidence="1" id="KW-0472">Membrane</keyword>
<feature type="transmembrane region" description="Helical" evidence="1">
    <location>
        <begin position="166"/>
        <end position="188"/>
    </location>
</feature>
<accession>A0AAU8CEX4</accession>
<dbReference type="AlphaFoldDB" id="A0AAU8CEX4"/>